<evidence type="ECO:0000256" key="4">
    <source>
        <dbReference type="ARBA" id="ARBA00023136"/>
    </source>
</evidence>
<dbReference type="AlphaFoldDB" id="A0A370WZJ8"/>
<dbReference type="InterPro" id="IPR032808">
    <property type="entry name" value="DoxX"/>
</dbReference>
<name>A0A370WZJ8_9GAMM</name>
<feature type="transmembrane region" description="Helical" evidence="5">
    <location>
        <begin position="68"/>
        <end position="87"/>
    </location>
</feature>
<keyword evidence="7" id="KW-1185">Reference proteome</keyword>
<keyword evidence="2 5" id="KW-0812">Transmembrane</keyword>
<feature type="transmembrane region" description="Helical" evidence="5">
    <location>
        <begin position="44"/>
        <end position="61"/>
    </location>
</feature>
<evidence type="ECO:0000313" key="7">
    <source>
        <dbReference type="Proteomes" id="UP000255334"/>
    </source>
</evidence>
<keyword evidence="4 5" id="KW-0472">Membrane</keyword>
<dbReference type="Proteomes" id="UP000255334">
    <property type="component" value="Unassembled WGS sequence"/>
</dbReference>
<evidence type="ECO:0000313" key="6">
    <source>
        <dbReference type="EMBL" id="RDS81526.1"/>
    </source>
</evidence>
<protein>
    <submittedName>
        <fullName evidence="6">DoxX family protein</fullName>
    </submittedName>
</protein>
<organism evidence="6 7">
    <name type="scientific">Dyella psychrodurans</name>
    <dbReference type="NCBI Taxonomy" id="1927960"/>
    <lineage>
        <taxon>Bacteria</taxon>
        <taxon>Pseudomonadati</taxon>
        <taxon>Pseudomonadota</taxon>
        <taxon>Gammaproteobacteria</taxon>
        <taxon>Lysobacterales</taxon>
        <taxon>Rhodanobacteraceae</taxon>
        <taxon>Dyella</taxon>
    </lineage>
</organism>
<evidence type="ECO:0000256" key="5">
    <source>
        <dbReference type="SAM" id="Phobius"/>
    </source>
</evidence>
<accession>A0A370WZJ8</accession>
<evidence type="ECO:0000256" key="2">
    <source>
        <dbReference type="ARBA" id="ARBA00022692"/>
    </source>
</evidence>
<evidence type="ECO:0000256" key="3">
    <source>
        <dbReference type="ARBA" id="ARBA00022989"/>
    </source>
</evidence>
<dbReference type="GO" id="GO:0016020">
    <property type="term" value="C:membrane"/>
    <property type="evidence" value="ECO:0007669"/>
    <property type="project" value="UniProtKB-SubCell"/>
</dbReference>
<keyword evidence="3 5" id="KW-1133">Transmembrane helix</keyword>
<proteinExistence type="predicted"/>
<feature type="transmembrane region" description="Helical" evidence="5">
    <location>
        <begin position="93"/>
        <end position="111"/>
    </location>
</feature>
<reference evidence="6 7" key="1">
    <citation type="submission" date="2018-07" db="EMBL/GenBank/DDBJ databases">
        <title>Dyella monticola sp. nov. and Dyella psychrodurans sp. nov. isolated from monsoon evergreen broad-leaved forest soil of Dinghu Mountain, China.</title>
        <authorList>
            <person name="Gao Z."/>
            <person name="Qiu L."/>
        </authorList>
    </citation>
    <scope>NUCLEOTIDE SEQUENCE [LARGE SCALE GENOMIC DNA]</scope>
    <source>
        <strain evidence="6 7">4MSK11</strain>
    </source>
</reference>
<gene>
    <name evidence="6" type="ORF">DWU99_16935</name>
</gene>
<dbReference type="Pfam" id="PF13564">
    <property type="entry name" value="DoxX_2"/>
    <property type="match status" value="1"/>
</dbReference>
<feature type="transmembrane region" description="Helical" evidence="5">
    <location>
        <begin position="12"/>
        <end position="32"/>
    </location>
</feature>
<dbReference type="RefSeq" id="WP_115479428.1">
    <property type="nucleotide sequence ID" value="NZ_QRBF01000007.1"/>
</dbReference>
<comment type="caution">
    <text evidence="6">The sequence shown here is derived from an EMBL/GenBank/DDBJ whole genome shotgun (WGS) entry which is preliminary data.</text>
</comment>
<evidence type="ECO:0000256" key="1">
    <source>
        <dbReference type="ARBA" id="ARBA00004141"/>
    </source>
</evidence>
<comment type="subcellular location">
    <subcellularLocation>
        <location evidence="1">Membrane</location>
        <topology evidence="1">Multi-pass membrane protein</topology>
    </subcellularLocation>
</comment>
<sequence length="129" mass="14250">MSKISWRQVLPFALAAFFVVGSLSNIFAPGSIYEEYLKWGYPRWFHFVTGSLELTAAILLFRTPNRLLGSALGCAVMFAALATVIIHGEYGHAVPPLVVATLSLVVGWTSWRKRLASPAIDQYKRHAGI</sequence>
<dbReference type="EMBL" id="QRBF01000007">
    <property type="protein sequence ID" value="RDS81526.1"/>
    <property type="molecule type" value="Genomic_DNA"/>
</dbReference>
<dbReference type="OrthoDB" id="7595779at2"/>